<reference evidence="3" key="1">
    <citation type="submission" date="2017-09" db="EMBL/GenBank/DDBJ databases">
        <title>Depth-based differentiation of microbial function through sediment-hosted aquifers and enrichment of novel symbionts in the deep terrestrial subsurface.</title>
        <authorList>
            <person name="Probst A.J."/>
            <person name="Ladd B."/>
            <person name="Jarett J.K."/>
            <person name="Geller-Mcgrath D.E."/>
            <person name="Sieber C.M.K."/>
            <person name="Emerson J.B."/>
            <person name="Anantharaman K."/>
            <person name="Thomas B.C."/>
            <person name="Malmstrom R."/>
            <person name="Stieglmeier M."/>
            <person name="Klingl A."/>
            <person name="Woyke T."/>
            <person name="Ryan C.M."/>
            <person name="Banfield J.F."/>
        </authorList>
    </citation>
    <scope>NUCLEOTIDE SEQUENCE [LARGE SCALE GENOMIC DNA]</scope>
</reference>
<dbReference type="InterPro" id="IPR029063">
    <property type="entry name" value="SAM-dependent_MTases_sf"/>
</dbReference>
<evidence type="ECO:0000313" key="2">
    <source>
        <dbReference type="EMBL" id="PIV00992.1"/>
    </source>
</evidence>
<dbReference type="Pfam" id="PF08241">
    <property type="entry name" value="Methyltransf_11"/>
    <property type="match status" value="1"/>
</dbReference>
<dbReference type="InterPro" id="IPR013216">
    <property type="entry name" value="Methyltransf_11"/>
</dbReference>
<protein>
    <recommendedName>
        <fullName evidence="1">Methyltransferase type 11 domain-containing protein</fullName>
    </recommendedName>
</protein>
<evidence type="ECO:0000313" key="3">
    <source>
        <dbReference type="Proteomes" id="UP000229631"/>
    </source>
</evidence>
<organism evidence="2 3">
    <name type="scientific">Candidatus Shapirobacteria bacterium CG03_land_8_20_14_0_80_39_12</name>
    <dbReference type="NCBI Taxonomy" id="1974879"/>
    <lineage>
        <taxon>Bacteria</taxon>
        <taxon>Candidatus Shapironibacteriota</taxon>
    </lineage>
</organism>
<dbReference type="PANTHER" id="PTHR43861">
    <property type="entry name" value="TRANS-ACONITATE 2-METHYLTRANSFERASE-RELATED"/>
    <property type="match status" value="1"/>
</dbReference>
<dbReference type="Gene3D" id="3.40.50.150">
    <property type="entry name" value="Vaccinia Virus protein VP39"/>
    <property type="match status" value="1"/>
</dbReference>
<dbReference type="SUPFAM" id="SSF53335">
    <property type="entry name" value="S-adenosyl-L-methionine-dependent methyltransferases"/>
    <property type="match status" value="1"/>
</dbReference>
<comment type="caution">
    <text evidence="2">The sequence shown here is derived from an EMBL/GenBank/DDBJ whole genome shotgun (WGS) entry which is preliminary data.</text>
</comment>
<gene>
    <name evidence="2" type="ORF">COS54_01870</name>
</gene>
<dbReference type="AlphaFoldDB" id="A0A2M7BD01"/>
<dbReference type="Proteomes" id="UP000229631">
    <property type="component" value="Unassembled WGS sequence"/>
</dbReference>
<dbReference type="EMBL" id="PEVC01000036">
    <property type="protein sequence ID" value="PIV00992.1"/>
    <property type="molecule type" value="Genomic_DNA"/>
</dbReference>
<proteinExistence type="predicted"/>
<name>A0A2M7BD01_9BACT</name>
<dbReference type="GO" id="GO:0008757">
    <property type="term" value="F:S-adenosylmethionine-dependent methyltransferase activity"/>
    <property type="evidence" value="ECO:0007669"/>
    <property type="project" value="InterPro"/>
</dbReference>
<sequence length="275" mass="32549">MKDYLIKVDNILPREPDPAFARRARIIFANLDINGNEKILEIGCGRGFYLKTLKEVWPKLEVTGIDLNLEYLKKAEEFVGELKVNLRVADATKLPFEDKTFDRIIATEILEHIPDDQKAIAEIYRVLKPGGMVMITVPNINYPFLWDPLNWTLERFFRTHIPSNVWWLAGIWADHVRLYDERELKNKIEKKRFKIEKIWHSTRYCFPFCHFILYGIGKNLVEKGLFKNYNRFIFQNNPSLMKKILLFPIRWIDSKNININDQNCSSVNLIFKAKK</sequence>
<evidence type="ECO:0000259" key="1">
    <source>
        <dbReference type="Pfam" id="PF08241"/>
    </source>
</evidence>
<dbReference type="CDD" id="cd02440">
    <property type="entry name" value="AdoMet_MTases"/>
    <property type="match status" value="1"/>
</dbReference>
<accession>A0A2M7BD01</accession>
<feature type="domain" description="Methyltransferase type 11" evidence="1">
    <location>
        <begin position="40"/>
        <end position="135"/>
    </location>
</feature>